<accession>A0A815TLN4</accession>
<sequence>MFRVFVRRNSTYAHVYRLSIEHPEQFWSEQAQKIFWFKRWKKVYDKNNLIRPLWFHDGHLNMTYNCLDRHISKHGNQTAIIHDSAMTGKVAYVTYKELLQQVKTLANVLNKKYNVKKGDVVLIYMPMIPEAIVAMLACARIGAIHNLVFGGFSANELSVRIKHSEPKLLISANVGFEPQRTINYKTIVDEAIKKSGISNSALKCIIFNRSEGKSADLISERDRDWKDVMDSARDYSDCEPVESNHPLYLLYTSGTTGTPKAIVRPTDVGLRTEDGFIEVSSRADDVLNVAGHRLSSGHIEQAIIESGKVSECAVIGLKDDIKGQQPFAFIVLNKNEENTDPTEIEKAIVTTVRQEIGPVAGFKKFICVKRLPKTRSGKTARNTLTALLDGKSFRIPSTIEDATVYDDLRKELSQAGYKNLG</sequence>
<dbReference type="Proteomes" id="UP000663870">
    <property type="component" value="Unassembled WGS sequence"/>
</dbReference>
<evidence type="ECO:0000256" key="5">
    <source>
        <dbReference type="ARBA" id="ARBA00047935"/>
    </source>
</evidence>
<gene>
    <name evidence="10" type="ORF">JXQ802_LOCUS55475</name>
    <name evidence="9" type="ORF">PYM288_LOCUS38941</name>
</gene>
<feature type="non-terminal residue" evidence="9">
    <location>
        <position position="1"/>
    </location>
</feature>
<dbReference type="Gene3D" id="3.40.50.12780">
    <property type="entry name" value="N-terminal domain of ligase-like"/>
    <property type="match status" value="1"/>
</dbReference>
<dbReference type="InterPro" id="IPR032387">
    <property type="entry name" value="ACAS_N"/>
</dbReference>
<evidence type="ECO:0000256" key="1">
    <source>
        <dbReference type="ARBA" id="ARBA00006432"/>
    </source>
</evidence>
<dbReference type="GO" id="GO:0005759">
    <property type="term" value="C:mitochondrial matrix"/>
    <property type="evidence" value="ECO:0007669"/>
    <property type="project" value="TreeGrafter"/>
</dbReference>
<dbReference type="AlphaFoldDB" id="A0A815TLN4"/>
<feature type="domain" description="AMP-binding enzyme C-terminal" evidence="7">
    <location>
        <begin position="299"/>
        <end position="378"/>
    </location>
</feature>
<evidence type="ECO:0000313" key="9">
    <source>
        <dbReference type="EMBL" id="CAF1506850.1"/>
    </source>
</evidence>
<comment type="catalytic activity">
    <reaction evidence="5">
        <text>butanoate + ATP + CoA = butanoyl-CoA + AMP + diphosphate</text>
        <dbReference type="Rhea" id="RHEA:46172"/>
        <dbReference type="ChEBI" id="CHEBI:17968"/>
        <dbReference type="ChEBI" id="CHEBI:30616"/>
        <dbReference type="ChEBI" id="CHEBI:33019"/>
        <dbReference type="ChEBI" id="CHEBI:57287"/>
        <dbReference type="ChEBI" id="CHEBI:57371"/>
        <dbReference type="ChEBI" id="CHEBI:456215"/>
    </reaction>
    <physiologicalReaction direction="left-to-right" evidence="5">
        <dbReference type="Rhea" id="RHEA:46173"/>
    </physiologicalReaction>
</comment>
<dbReference type="GO" id="GO:0003987">
    <property type="term" value="F:acetate-CoA ligase activity"/>
    <property type="evidence" value="ECO:0007669"/>
    <property type="project" value="UniProtKB-EC"/>
</dbReference>
<dbReference type="SUPFAM" id="SSF56801">
    <property type="entry name" value="Acetyl-CoA synthetase-like"/>
    <property type="match status" value="2"/>
</dbReference>
<dbReference type="PROSITE" id="PS00455">
    <property type="entry name" value="AMP_BINDING"/>
    <property type="match status" value="1"/>
</dbReference>
<reference evidence="9" key="1">
    <citation type="submission" date="2021-02" db="EMBL/GenBank/DDBJ databases">
        <authorList>
            <person name="Nowell W R."/>
        </authorList>
    </citation>
    <scope>NUCLEOTIDE SEQUENCE</scope>
</reference>
<dbReference type="InterPro" id="IPR045851">
    <property type="entry name" value="AMP-bd_C_sf"/>
</dbReference>
<dbReference type="Gene3D" id="3.30.300.30">
    <property type="match status" value="1"/>
</dbReference>
<evidence type="ECO:0000256" key="3">
    <source>
        <dbReference type="ARBA" id="ARBA00040004"/>
    </source>
</evidence>
<name>A0A815TLN4_9BILA</name>
<dbReference type="EMBL" id="CAJNOL010011812">
    <property type="protein sequence ID" value="CAF1657141.1"/>
    <property type="molecule type" value="Genomic_DNA"/>
</dbReference>
<dbReference type="PANTHER" id="PTHR43347">
    <property type="entry name" value="ACYL-COA SYNTHETASE"/>
    <property type="match status" value="1"/>
</dbReference>
<evidence type="ECO:0000313" key="10">
    <source>
        <dbReference type="EMBL" id="CAF1657141.1"/>
    </source>
</evidence>
<feature type="domain" description="Acetyl-coenzyme A synthetase N-terminal" evidence="8">
    <location>
        <begin position="12"/>
        <end position="66"/>
    </location>
</feature>
<evidence type="ECO:0000256" key="4">
    <source>
        <dbReference type="ARBA" id="ARBA00042755"/>
    </source>
</evidence>
<comment type="caution">
    <text evidence="9">The sequence shown here is derived from an EMBL/GenBank/DDBJ whole genome shotgun (WGS) entry which is preliminary data.</text>
</comment>
<dbReference type="Pfam" id="PF00501">
    <property type="entry name" value="AMP-binding"/>
    <property type="match status" value="1"/>
</dbReference>
<dbReference type="EC" id="6.2.1.1" evidence="2"/>
<dbReference type="InterPro" id="IPR025110">
    <property type="entry name" value="AMP-bd_C"/>
</dbReference>
<dbReference type="GO" id="GO:0050218">
    <property type="term" value="F:propionate-CoA ligase activity"/>
    <property type="evidence" value="ECO:0007669"/>
    <property type="project" value="TreeGrafter"/>
</dbReference>
<dbReference type="InterPro" id="IPR020845">
    <property type="entry name" value="AMP-binding_CS"/>
</dbReference>
<evidence type="ECO:0000313" key="12">
    <source>
        <dbReference type="Proteomes" id="UP000663870"/>
    </source>
</evidence>
<evidence type="ECO:0000259" key="8">
    <source>
        <dbReference type="Pfam" id="PF16177"/>
    </source>
</evidence>
<dbReference type="Pfam" id="PF13193">
    <property type="entry name" value="AMP-binding_C"/>
    <property type="match status" value="1"/>
</dbReference>
<dbReference type="EMBL" id="CAJNOH010010000">
    <property type="protein sequence ID" value="CAF1506850.1"/>
    <property type="molecule type" value="Genomic_DNA"/>
</dbReference>
<dbReference type="PANTHER" id="PTHR43347:SF3">
    <property type="entry name" value="ACYL-COA SYNTHETASE SHORT-CHAIN FAMILY MEMBER 3, MITOCHONDRIAL"/>
    <property type="match status" value="1"/>
</dbReference>
<evidence type="ECO:0000256" key="2">
    <source>
        <dbReference type="ARBA" id="ARBA00013275"/>
    </source>
</evidence>
<feature type="domain" description="AMP-dependent synthetase/ligase" evidence="6">
    <location>
        <begin position="68"/>
        <end position="264"/>
    </location>
</feature>
<dbReference type="InterPro" id="IPR000873">
    <property type="entry name" value="AMP-dep_synth/lig_dom"/>
</dbReference>
<evidence type="ECO:0000313" key="11">
    <source>
        <dbReference type="Proteomes" id="UP000663854"/>
    </source>
</evidence>
<evidence type="ECO:0000259" key="7">
    <source>
        <dbReference type="Pfam" id="PF13193"/>
    </source>
</evidence>
<comment type="similarity">
    <text evidence="1">Belongs to the ATP-dependent AMP-binding enzyme family.</text>
</comment>
<dbReference type="Pfam" id="PF16177">
    <property type="entry name" value="ACAS_N"/>
    <property type="match status" value="1"/>
</dbReference>
<protein>
    <recommendedName>
        <fullName evidence="3">Acyl-CoA synthetase short-chain family member 3, mitochondrial</fullName>
        <ecNumber evidence="2">6.2.1.1</ecNumber>
    </recommendedName>
    <alternativeName>
        <fullName evidence="4">Acetate--CoA ligase 3</fullName>
    </alternativeName>
</protein>
<keyword evidence="12" id="KW-1185">Reference proteome</keyword>
<evidence type="ECO:0000259" key="6">
    <source>
        <dbReference type="Pfam" id="PF00501"/>
    </source>
</evidence>
<dbReference type="InterPro" id="IPR042099">
    <property type="entry name" value="ANL_N_sf"/>
</dbReference>
<dbReference type="Proteomes" id="UP000663854">
    <property type="component" value="Unassembled WGS sequence"/>
</dbReference>
<organism evidence="9 11">
    <name type="scientific">Rotaria sordida</name>
    <dbReference type="NCBI Taxonomy" id="392033"/>
    <lineage>
        <taxon>Eukaryota</taxon>
        <taxon>Metazoa</taxon>
        <taxon>Spiralia</taxon>
        <taxon>Gnathifera</taxon>
        <taxon>Rotifera</taxon>
        <taxon>Eurotatoria</taxon>
        <taxon>Bdelloidea</taxon>
        <taxon>Philodinida</taxon>
        <taxon>Philodinidae</taxon>
        <taxon>Rotaria</taxon>
    </lineage>
</organism>
<proteinExistence type="inferred from homology"/>